<evidence type="ECO:0000313" key="3">
    <source>
        <dbReference type="Proteomes" id="UP000494206"/>
    </source>
</evidence>
<dbReference type="AlphaFoldDB" id="A0A8S1EH87"/>
<keyword evidence="1" id="KW-0732">Signal</keyword>
<protein>
    <recommendedName>
        <fullName evidence="4">C6 domain-containing protein</fullName>
    </recommendedName>
</protein>
<name>A0A8S1EH87_9PELO</name>
<evidence type="ECO:0000313" key="2">
    <source>
        <dbReference type="EMBL" id="CAB3400101.1"/>
    </source>
</evidence>
<feature type="signal peptide" evidence="1">
    <location>
        <begin position="1"/>
        <end position="17"/>
    </location>
</feature>
<evidence type="ECO:0008006" key="4">
    <source>
        <dbReference type="Google" id="ProtNLM"/>
    </source>
</evidence>
<evidence type="ECO:0000256" key="1">
    <source>
        <dbReference type="SAM" id="SignalP"/>
    </source>
</evidence>
<sequence length="135" mass="14261">MLFILVCIHFGLEYAAGCIPTQQVEVCPACPDIYSPNCLGLGTCPASEDVPLVYMLGRVEALNYGDGTTCSTTYTCPSGTTSHIYDVHSSGEFEYPGQVILTCSATGADAGKWFLALDPTSIMAIETSGVACPYI</sequence>
<dbReference type="Proteomes" id="UP000494206">
    <property type="component" value="Unassembled WGS sequence"/>
</dbReference>
<dbReference type="EMBL" id="CADEPM010000002">
    <property type="protein sequence ID" value="CAB3400101.1"/>
    <property type="molecule type" value="Genomic_DNA"/>
</dbReference>
<dbReference type="PANTHER" id="PTHR47921">
    <property type="entry name" value="PROTEIN CBG14847-RELATED"/>
    <property type="match status" value="1"/>
</dbReference>
<organism evidence="2 3">
    <name type="scientific">Caenorhabditis bovis</name>
    <dbReference type="NCBI Taxonomy" id="2654633"/>
    <lineage>
        <taxon>Eukaryota</taxon>
        <taxon>Metazoa</taxon>
        <taxon>Ecdysozoa</taxon>
        <taxon>Nematoda</taxon>
        <taxon>Chromadorea</taxon>
        <taxon>Rhabditida</taxon>
        <taxon>Rhabditina</taxon>
        <taxon>Rhabditomorpha</taxon>
        <taxon>Rhabditoidea</taxon>
        <taxon>Rhabditidae</taxon>
        <taxon>Peloderinae</taxon>
        <taxon>Caenorhabditis</taxon>
    </lineage>
</organism>
<keyword evidence="3" id="KW-1185">Reference proteome</keyword>
<accession>A0A8S1EH87</accession>
<gene>
    <name evidence="2" type="ORF">CBOVIS_LOCUS3111</name>
</gene>
<reference evidence="2 3" key="1">
    <citation type="submission" date="2020-04" db="EMBL/GenBank/DDBJ databases">
        <authorList>
            <person name="Laetsch R D."/>
            <person name="Stevens L."/>
            <person name="Kumar S."/>
            <person name="Blaxter L. M."/>
        </authorList>
    </citation>
    <scope>NUCLEOTIDE SEQUENCE [LARGE SCALE GENOMIC DNA]</scope>
</reference>
<comment type="caution">
    <text evidence="2">The sequence shown here is derived from an EMBL/GenBank/DDBJ whole genome shotgun (WGS) entry which is preliminary data.</text>
</comment>
<feature type="chain" id="PRO_5035867257" description="C6 domain-containing protein" evidence="1">
    <location>
        <begin position="18"/>
        <end position="135"/>
    </location>
</feature>
<proteinExistence type="predicted"/>